<comment type="cofactor">
    <cofactor evidence="15">
        <name>Zn(2+)</name>
        <dbReference type="ChEBI" id="CHEBI:29105"/>
    </cofactor>
    <text evidence="15">Binds 2 Zn(2+) ions per subunit.</text>
</comment>
<sequence length="517" mass="59484">MQNKCASDTTFDAVSTVGDATFFFRDRYLWIKHNEQDDIKEGLITNFMPKIETSIDAAFWVPRRSLLTLFMSMFWTVKGSLVRGKPRALSHFGFPAWVQDVDAAVHIVKTGRTLFFMHDIYWSYNENRRVMDFGYPKYISEDFPGVNTTINAAVYKEGFIYFFDGPQVYKYDYTQKQVVGVEKANSWLGFYRSIGISGRGLRMWSWLRPKPRDLNFFQQQGYLRRFYSLNPEAEFQEGGSGPRMPWRRRSEKCKTFWFERDGWSESSHPECDEEAPDIQIHSGHEERDVEKSFRSALKLWSDAAPLKFIKVNHGKADIVFSFARKTHGDFFPFDGPRGVLAHAFQPGEGIGGDVHFDEDETWTAGRQGYSLFAVAAHELGHSLGLTHSKDPSAIMYPNYRIHSSTQYSLSKDDELGIQALYGKPKGKVETEPAPEKCGPNFSYDAAVMIGKEIVFFKDRYMWMRTTQTTYWNRLRESHSSTYLPSISSHVDAAYDIPAKGVAYIFTGMVMVSLQRIT</sequence>
<evidence type="ECO:0000256" key="12">
    <source>
        <dbReference type="ARBA" id="ARBA00023157"/>
    </source>
</evidence>
<evidence type="ECO:0000256" key="13">
    <source>
        <dbReference type="ARBA" id="ARBA00031807"/>
    </source>
</evidence>
<evidence type="ECO:0000259" key="17">
    <source>
        <dbReference type="SMART" id="SM00235"/>
    </source>
</evidence>
<keyword evidence="10" id="KW-0482">Metalloprotease</keyword>
<feature type="binding site" evidence="15">
    <location>
        <position position="355"/>
    </location>
    <ligand>
        <name>Zn(2+)</name>
        <dbReference type="ChEBI" id="CHEBI:29105"/>
        <label>1</label>
    </ligand>
</feature>
<feature type="binding site" evidence="15">
    <location>
        <position position="360"/>
    </location>
    <ligand>
        <name>Ca(2+)</name>
        <dbReference type="ChEBI" id="CHEBI:29108"/>
        <label>3</label>
    </ligand>
</feature>
<dbReference type="InterPro" id="IPR036375">
    <property type="entry name" value="Hemopexin-like_dom_sf"/>
</dbReference>
<dbReference type="Proteomes" id="UP000518266">
    <property type="component" value="Unassembled WGS sequence"/>
</dbReference>
<dbReference type="InterPro" id="IPR001818">
    <property type="entry name" value="Pept_M10_metallopeptidase"/>
</dbReference>
<feature type="active site" evidence="14">
    <location>
        <position position="378"/>
    </location>
</feature>
<dbReference type="CDD" id="cd04278">
    <property type="entry name" value="ZnMc_MMP"/>
    <property type="match status" value="1"/>
</dbReference>
<evidence type="ECO:0000256" key="14">
    <source>
        <dbReference type="PIRSR" id="PIRSR621190-1"/>
    </source>
</evidence>
<dbReference type="GO" id="GO:0004222">
    <property type="term" value="F:metalloendopeptidase activity"/>
    <property type="evidence" value="ECO:0007669"/>
    <property type="project" value="InterPro"/>
</dbReference>
<keyword evidence="6" id="KW-0677">Repeat</keyword>
<feature type="binding site" evidence="15">
    <location>
        <position position="493"/>
    </location>
    <ligand>
        <name>Ca(2+)</name>
        <dbReference type="ChEBI" id="CHEBI:29108"/>
        <label>5</label>
    </ligand>
</feature>
<dbReference type="SUPFAM" id="SSF50923">
    <property type="entry name" value="Hemopexin-like domain"/>
    <property type="match status" value="2"/>
</dbReference>
<evidence type="ECO:0000256" key="4">
    <source>
        <dbReference type="ARBA" id="ARBA00022723"/>
    </source>
</evidence>
<keyword evidence="4 15" id="KW-0479">Metal-binding</keyword>
<feature type="binding site" evidence="15">
    <location>
        <position position="360"/>
    </location>
    <ligand>
        <name>Ca(2+)</name>
        <dbReference type="ChEBI" id="CHEBI:29108"/>
        <label>1</label>
    </ligand>
</feature>
<feature type="binding site" evidence="15">
    <location>
        <position position="353"/>
    </location>
    <ligand>
        <name>Ca(2+)</name>
        <dbReference type="ChEBI" id="CHEBI:29108"/>
        <label>2</label>
    </ligand>
</feature>
<keyword evidence="5" id="KW-0732">Signal</keyword>
<dbReference type="OrthoDB" id="406838at2759"/>
<evidence type="ECO:0000256" key="16">
    <source>
        <dbReference type="PROSITE-ProRule" id="PRU01011"/>
    </source>
</evidence>
<dbReference type="InterPro" id="IPR006026">
    <property type="entry name" value="Peptidase_Metallo"/>
</dbReference>
<dbReference type="Gene3D" id="3.40.390.10">
    <property type="entry name" value="Collagenase (Catalytic Domain)"/>
    <property type="match status" value="1"/>
</dbReference>
<feature type="domain" description="Peptidase metallopeptidase" evidence="17">
    <location>
        <begin position="272"/>
        <end position="423"/>
    </location>
</feature>
<evidence type="ECO:0000256" key="9">
    <source>
        <dbReference type="ARBA" id="ARBA00022837"/>
    </source>
</evidence>
<feature type="binding site" evidence="15">
    <location>
        <position position="357"/>
    </location>
    <ligand>
        <name>Ca(2+)</name>
        <dbReference type="ChEBI" id="CHEBI:29108"/>
        <label>3</label>
    </ligand>
</feature>
<feature type="binding site" evidence="15">
    <location>
        <position position="395"/>
    </location>
    <ligand>
        <name>Zn(2+)</name>
        <dbReference type="ChEBI" id="CHEBI:29105"/>
        <label>2</label>
        <note>catalytic</note>
    </ligand>
</feature>
<dbReference type="InterPro" id="IPR024079">
    <property type="entry name" value="MetalloPept_cat_dom_sf"/>
</dbReference>
<dbReference type="GO" id="GO:0031012">
    <property type="term" value="C:extracellular matrix"/>
    <property type="evidence" value="ECO:0007669"/>
    <property type="project" value="InterPro"/>
</dbReference>
<dbReference type="GO" id="GO:0030574">
    <property type="term" value="P:collagen catabolic process"/>
    <property type="evidence" value="ECO:0007669"/>
    <property type="project" value="TreeGrafter"/>
</dbReference>
<dbReference type="PROSITE" id="PS51642">
    <property type="entry name" value="HEMOPEXIN_2"/>
    <property type="match status" value="1"/>
</dbReference>
<evidence type="ECO:0000256" key="6">
    <source>
        <dbReference type="ARBA" id="ARBA00022737"/>
    </source>
</evidence>
<evidence type="ECO:0000256" key="2">
    <source>
        <dbReference type="ARBA" id="ARBA00018037"/>
    </source>
</evidence>
<dbReference type="PRINTS" id="PR00138">
    <property type="entry name" value="MATRIXIN"/>
</dbReference>
<dbReference type="SMART" id="SM00120">
    <property type="entry name" value="HX"/>
    <property type="match status" value="5"/>
</dbReference>
<reference evidence="18 19" key="1">
    <citation type="submission" date="2020-03" db="EMBL/GenBank/DDBJ databases">
        <title>Dissostichus mawsoni Genome sequencing and assembly.</title>
        <authorList>
            <person name="Park H."/>
        </authorList>
    </citation>
    <scope>NUCLEOTIDE SEQUENCE [LARGE SCALE GENOMIC DNA]</scope>
    <source>
        <strain evidence="18">DM0001</strain>
        <tissue evidence="18">Muscle</tissue>
    </source>
</reference>
<protein>
    <recommendedName>
        <fullName evidence="2">Collagenase 3</fullName>
    </recommendedName>
    <alternativeName>
        <fullName evidence="13">Matrix metalloproteinase-13</fullName>
    </alternativeName>
</protein>
<feature type="binding site" evidence="15">
    <location>
        <position position="342"/>
    </location>
    <ligand>
        <name>Zn(2+)</name>
        <dbReference type="ChEBI" id="CHEBI:29105"/>
        <label>1</label>
    </ligand>
</feature>
<feature type="binding site" evidence="15">
    <location>
        <position position="444"/>
    </location>
    <ligand>
        <name>Ca(2+)</name>
        <dbReference type="ChEBI" id="CHEBI:29108"/>
        <label>4</label>
    </ligand>
</feature>
<feature type="repeat" description="Hemopexin" evidence="16">
    <location>
        <begin position="98"/>
        <end position="146"/>
    </location>
</feature>
<feature type="binding site" evidence="15">
    <location>
        <position position="387"/>
    </location>
    <ligand>
        <name>Zn(2+)</name>
        <dbReference type="ChEBI" id="CHEBI:29105"/>
        <label>2</label>
        <note>catalytic</note>
    </ligand>
</feature>
<dbReference type="InterPro" id="IPR018487">
    <property type="entry name" value="Hemopexin-like_repeat"/>
</dbReference>
<dbReference type="AlphaFoldDB" id="A0A7J5YFL5"/>
<feature type="binding site" evidence="15">
    <location>
        <position position="381"/>
    </location>
    <ligand>
        <name>Zn(2+)</name>
        <dbReference type="ChEBI" id="CHEBI:29105"/>
        <label>2</label>
        <note>catalytic</note>
    </ligand>
</feature>
<dbReference type="Pfam" id="PF00413">
    <property type="entry name" value="Peptidase_M10"/>
    <property type="match status" value="1"/>
</dbReference>
<feature type="binding site" evidence="15">
    <location>
        <position position="329"/>
    </location>
    <ligand>
        <name>Zn(2+)</name>
        <dbReference type="ChEBI" id="CHEBI:29105"/>
        <label>1</label>
    </ligand>
</feature>
<dbReference type="SMART" id="SM00235">
    <property type="entry name" value="ZnMc"/>
    <property type="match status" value="1"/>
</dbReference>
<evidence type="ECO:0000313" key="19">
    <source>
        <dbReference type="Proteomes" id="UP000518266"/>
    </source>
</evidence>
<dbReference type="InterPro" id="IPR021190">
    <property type="entry name" value="Pept_M10A"/>
</dbReference>
<proteinExistence type="inferred from homology"/>
<gene>
    <name evidence="18" type="ORF">F7725_020971</name>
</gene>
<evidence type="ECO:0000256" key="3">
    <source>
        <dbReference type="ARBA" id="ARBA00022670"/>
    </source>
</evidence>
<feature type="binding site" evidence="15">
    <location>
        <position position="334"/>
    </location>
    <ligand>
        <name>Ca(2+)</name>
        <dbReference type="ChEBI" id="CHEBI:29108"/>
        <label>3</label>
    </ligand>
</feature>
<dbReference type="Gene3D" id="2.110.10.10">
    <property type="entry name" value="Hemopexin-like domain"/>
    <property type="match status" value="2"/>
</dbReference>
<dbReference type="InterPro" id="IPR000585">
    <property type="entry name" value="Hemopexin-like_dom"/>
</dbReference>
<keyword evidence="19" id="KW-1185">Reference proteome</keyword>
<dbReference type="InterPro" id="IPR033739">
    <property type="entry name" value="M10A_MMP"/>
</dbReference>
<dbReference type="PANTHER" id="PTHR10201">
    <property type="entry name" value="MATRIX METALLOPROTEINASE"/>
    <property type="match status" value="1"/>
</dbReference>
<keyword evidence="3" id="KW-0645">Protease</keyword>
<keyword evidence="7" id="KW-0378">Hydrolase</keyword>
<comment type="cofactor">
    <cofactor evidence="15">
        <name>Ca(2+)</name>
        <dbReference type="ChEBI" id="CHEBI:29108"/>
    </cofactor>
    <text evidence="15">Can bind about 5 Ca(2+) ions per subunit.</text>
</comment>
<evidence type="ECO:0000256" key="11">
    <source>
        <dbReference type="ARBA" id="ARBA00023145"/>
    </source>
</evidence>
<feature type="binding site" evidence="15">
    <location>
        <position position="491"/>
    </location>
    <ligand>
        <name>Ca(2+)</name>
        <dbReference type="ChEBI" id="CHEBI:29108"/>
        <label>4</label>
    </ligand>
</feature>
<evidence type="ECO:0000256" key="15">
    <source>
        <dbReference type="PIRSR" id="PIRSR621190-2"/>
    </source>
</evidence>
<feature type="binding site" evidence="15">
    <location>
        <position position="327"/>
    </location>
    <ligand>
        <name>Zn(2+)</name>
        <dbReference type="ChEBI" id="CHEBI:29105"/>
        <label>1</label>
    </ligand>
</feature>
<keyword evidence="12" id="KW-1015">Disulfide bond</keyword>
<evidence type="ECO:0000256" key="8">
    <source>
        <dbReference type="ARBA" id="ARBA00022833"/>
    </source>
</evidence>
<keyword evidence="9 15" id="KW-0106">Calcium</keyword>
<comment type="caution">
    <text evidence="18">The sequence shown here is derived from an EMBL/GenBank/DDBJ whole genome shotgun (WGS) entry which is preliminary data.</text>
</comment>
<dbReference type="SUPFAM" id="SSF55486">
    <property type="entry name" value="Metalloproteases ('zincins'), catalytic domain"/>
    <property type="match status" value="1"/>
</dbReference>
<evidence type="ECO:0000256" key="1">
    <source>
        <dbReference type="ARBA" id="ARBA00010370"/>
    </source>
</evidence>
<dbReference type="GO" id="GO:0006508">
    <property type="term" value="P:proteolysis"/>
    <property type="evidence" value="ECO:0007669"/>
    <property type="project" value="UniProtKB-KW"/>
</dbReference>
<feature type="binding site" evidence="15">
    <location>
        <position position="335"/>
    </location>
    <ligand>
        <name>Ca(2+)</name>
        <dbReference type="ChEBI" id="CHEBI:29108"/>
        <label>3</label>
    </ligand>
</feature>
<evidence type="ECO:0000256" key="10">
    <source>
        <dbReference type="ARBA" id="ARBA00023049"/>
    </source>
</evidence>
<evidence type="ECO:0000313" key="18">
    <source>
        <dbReference type="EMBL" id="KAF3847943.1"/>
    </source>
</evidence>
<dbReference type="Pfam" id="PF00045">
    <property type="entry name" value="Hemopexin"/>
    <property type="match status" value="2"/>
</dbReference>
<dbReference type="PANTHER" id="PTHR10201:SF165">
    <property type="entry name" value="COLLAGENASE 3"/>
    <property type="match status" value="1"/>
</dbReference>
<keyword evidence="11" id="KW-0865">Zymogen</keyword>
<comment type="similarity">
    <text evidence="1">Belongs to the peptidase M10A family.</text>
</comment>
<evidence type="ECO:0000256" key="5">
    <source>
        <dbReference type="ARBA" id="ARBA00022729"/>
    </source>
</evidence>
<accession>A0A7J5YFL5</accession>
<dbReference type="GO" id="GO:0008270">
    <property type="term" value="F:zinc ion binding"/>
    <property type="evidence" value="ECO:0007669"/>
    <property type="project" value="InterPro"/>
</dbReference>
<feature type="binding site" evidence="15">
    <location>
        <position position="377"/>
    </location>
    <ligand>
        <name>Zn(2+)</name>
        <dbReference type="ChEBI" id="CHEBI:29105"/>
        <label>2</label>
        <note>catalytic</note>
    </ligand>
</feature>
<feature type="binding site" evidence="15">
    <location>
        <position position="351"/>
    </location>
    <ligand>
        <name>Ca(2+)</name>
        <dbReference type="ChEBI" id="CHEBI:29108"/>
        <label>2</label>
    </ligand>
</feature>
<dbReference type="FunFam" id="2.110.10.10:FF:000002">
    <property type="entry name" value="Matrix metallopeptidase 3"/>
    <property type="match status" value="1"/>
</dbReference>
<dbReference type="EMBL" id="JAAKFY010000013">
    <property type="protein sequence ID" value="KAF3847943.1"/>
    <property type="molecule type" value="Genomic_DNA"/>
</dbReference>
<evidence type="ECO:0000256" key="7">
    <source>
        <dbReference type="ARBA" id="ARBA00022801"/>
    </source>
</evidence>
<organism evidence="18 19">
    <name type="scientific">Dissostichus mawsoni</name>
    <name type="common">Antarctic cod</name>
    <dbReference type="NCBI Taxonomy" id="36200"/>
    <lineage>
        <taxon>Eukaryota</taxon>
        <taxon>Metazoa</taxon>
        <taxon>Chordata</taxon>
        <taxon>Craniata</taxon>
        <taxon>Vertebrata</taxon>
        <taxon>Euteleostomi</taxon>
        <taxon>Actinopterygii</taxon>
        <taxon>Neopterygii</taxon>
        <taxon>Teleostei</taxon>
        <taxon>Neoteleostei</taxon>
        <taxon>Acanthomorphata</taxon>
        <taxon>Eupercaria</taxon>
        <taxon>Perciformes</taxon>
        <taxon>Notothenioidei</taxon>
        <taxon>Nototheniidae</taxon>
        <taxon>Dissostichus</taxon>
    </lineage>
</organism>
<keyword evidence="8 15" id="KW-0862">Zinc</keyword>
<dbReference type="CDD" id="cd00094">
    <property type="entry name" value="HX"/>
    <property type="match status" value="1"/>
</dbReference>
<name>A0A7J5YFL5_DISMA</name>
<dbReference type="GO" id="GO:0030198">
    <property type="term" value="P:extracellular matrix organization"/>
    <property type="evidence" value="ECO:0007669"/>
    <property type="project" value="TreeGrafter"/>
</dbReference>
<feature type="binding site" evidence="15">
    <location>
        <position position="317"/>
    </location>
    <ligand>
        <name>Ca(2+)</name>
        <dbReference type="ChEBI" id="CHEBI:29108"/>
        <label>2</label>
    </ligand>
</feature>